<reference evidence="2" key="1">
    <citation type="journal article" date="2019" name="Int. J. Syst. Evol. Microbiol.">
        <title>The Global Catalogue of Microorganisms (GCM) 10K type strain sequencing project: providing services to taxonomists for standard genome sequencing and annotation.</title>
        <authorList>
            <consortium name="The Broad Institute Genomics Platform"/>
            <consortium name="The Broad Institute Genome Sequencing Center for Infectious Disease"/>
            <person name="Wu L."/>
            <person name="Ma J."/>
        </authorList>
    </citation>
    <scope>NUCLEOTIDE SEQUENCE [LARGE SCALE GENOMIC DNA]</scope>
    <source>
        <strain evidence="2">CCUG 49452</strain>
    </source>
</reference>
<name>A0ABV9QGB0_9BURK</name>
<gene>
    <name evidence="1" type="ORF">ACFO6X_13740</name>
</gene>
<dbReference type="EMBL" id="JBHSHJ010000013">
    <property type="protein sequence ID" value="MFC4790043.1"/>
    <property type="molecule type" value="Genomic_DNA"/>
</dbReference>
<sequence length="197" mass="20972">MLRAFSMRHGRLPCPDTNATANGYESMTSGACTAGNQLGWFPYISLGLDIPPPLHRARYAVFRSAHADPLQDADLAVIKERTDDSPSEPDYLDVTDLVVGLNNASKLSLSTSHPYLTGDGGPSGAIDCGANPVMAAAYWLVIPLQDKDADNNRLDTPQTTSGLCAANPAAPLRVHSDDIVLAESPAQLAGWLRKSMP</sequence>
<dbReference type="Proteomes" id="UP001596001">
    <property type="component" value="Unassembled WGS sequence"/>
</dbReference>
<comment type="caution">
    <text evidence="1">The sequence shown here is derived from an EMBL/GenBank/DDBJ whole genome shotgun (WGS) entry which is preliminary data.</text>
</comment>
<proteinExistence type="predicted"/>
<evidence type="ECO:0000313" key="2">
    <source>
        <dbReference type="Proteomes" id="UP001596001"/>
    </source>
</evidence>
<protein>
    <submittedName>
        <fullName evidence="1">Prepilin-type cleavage/methylation domain-containing protein</fullName>
    </submittedName>
</protein>
<accession>A0ABV9QGB0</accession>
<organism evidence="1 2">
    <name type="scientific">Giesbergeria sinuosa</name>
    <dbReference type="NCBI Taxonomy" id="80883"/>
    <lineage>
        <taxon>Bacteria</taxon>
        <taxon>Pseudomonadati</taxon>
        <taxon>Pseudomonadota</taxon>
        <taxon>Betaproteobacteria</taxon>
        <taxon>Burkholderiales</taxon>
        <taxon>Comamonadaceae</taxon>
        <taxon>Giesbergeria</taxon>
    </lineage>
</organism>
<keyword evidence="2" id="KW-1185">Reference proteome</keyword>
<evidence type="ECO:0000313" key="1">
    <source>
        <dbReference type="EMBL" id="MFC4790043.1"/>
    </source>
</evidence>